<evidence type="ECO:0000256" key="3">
    <source>
        <dbReference type="ARBA" id="ARBA00022692"/>
    </source>
</evidence>
<dbReference type="SUPFAM" id="SSF103473">
    <property type="entry name" value="MFS general substrate transporter"/>
    <property type="match status" value="2"/>
</dbReference>
<organism evidence="7 8">
    <name type="scientific">Fistulina hepatica ATCC 64428</name>
    <dbReference type="NCBI Taxonomy" id="1128425"/>
    <lineage>
        <taxon>Eukaryota</taxon>
        <taxon>Fungi</taxon>
        <taxon>Dikarya</taxon>
        <taxon>Basidiomycota</taxon>
        <taxon>Agaricomycotina</taxon>
        <taxon>Agaricomycetes</taxon>
        <taxon>Agaricomycetidae</taxon>
        <taxon>Agaricales</taxon>
        <taxon>Fistulinaceae</taxon>
        <taxon>Fistulina</taxon>
    </lineage>
</organism>
<feature type="transmembrane region" description="Helical" evidence="6">
    <location>
        <begin position="372"/>
        <end position="391"/>
    </location>
</feature>
<dbReference type="GO" id="GO:0016020">
    <property type="term" value="C:membrane"/>
    <property type="evidence" value="ECO:0007669"/>
    <property type="project" value="UniProtKB-SubCell"/>
</dbReference>
<keyword evidence="2" id="KW-0813">Transport</keyword>
<evidence type="ECO:0000256" key="6">
    <source>
        <dbReference type="SAM" id="Phobius"/>
    </source>
</evidence>
<keyword evidence="5 6" id="KW-0472">Membrane</keyword>
<keyword evidence="3 6" id="KW-0812">Transmembrane</keyword>
<feature type="transmembrane region" description="Helical" evidence="6">
    <location>
        <begin position="215"/>
        <end position="236"/>
    </location>
</feature>
<dbReference type="Proteomes" id="UP000054144">
    <property type="component" value="Unassembled WGS sequence"/>
</dbReference>
<name>A0A0D7AGX3_9AGAR</name>
<evidence type="ECO:0000256" key="4">
    <source>
        <dbReference type="ARBA" id="ARBA00022989"/>
    </source>
</evidence>
<evidence type="ECO:0000256" key="5">
    <source>
        <dbReference type="ARBA" id="ARBA00023136"/>
    </source>
</evidence>
<evidence type="ECO:0000256" key="1">
    <source>
        <dbReference type="ARBA" id="ARBA00004141"/>
    </source>
</evidence>
<dbReference type="InterPro" id="IPR036259">
    <property type="entry name" value="MFS_trans_sf"/>
</dbReference>
<dbReference type="Gene3D" id="1.20.1250.20">
    <property type="entry name" value="MFS general substrate transporter like domains"/>
    <property type="match status" value="1"/>
</dbReference>
<reference evidence="7 8" key="1">
    <citation type="journal article" date="2015" name="Fungal Genet. Biol.">
        <title>Evolution of novel wood decay mechanisms in Agaricales revealed by the genome sequences of Fistulina hepatica and Cylindrobasidium torrendii.</title>
        <authorList>
            <person name="Floudas D."/>
            <person name="Held B.W."/>
            <person name="Riley R."/>
            <person name="Nagy L.G."/>
            <person name="Koehler G."/>
            <person name="Ransdell A.S."/>
            <person name="Younus H."/>
            <person name="Chow J."/>
            <person name="Chiniquy J."/>
            <person name="Lipzen A."/>
            <person name="Tritt A."/>
            <person name="Sun H."/>
            <person name="Haridas S."/>
            <person name="LaButti K."/>
            <person name="Ohm R.A."/>
            <person name="Kues U."/>
            <person name="Blanchette R.A."/>
            <person name="Grigoriev I.V."/>
            <person name="Minto R.E."/>
            <person name="Hibbett D.S."/>
        </authorList>
    </citation>
    <scope>NUCLEOTIDE SEQUENCE [LARGE SCALE GENOMIC DNA]</scope>
    <source>
        <strain evidence="7 8">ATCC 64428</strain>
    </source>
</reference>
<dbReference type="PANTHER" id="PTHR43791:SF39">
    <property type="entry name" value="TRANSPORTER LIZ1_SEO1, PUTATIVE (AFU_ORTHOLOGUE AFUA_3G00980)-RELATED"/>
    <property type="match status" value="1"/>
</dbReference>
<evidence type="ECO:0000256" key="2">
    <source>
        <dbReference type="ARBA" id="ARBA00022448"/>
    </source>
</evidence>
<comment type="subcellular location">
    <subcellularLocation>
        <location evidence="1">Membrane</location>
        <topology evidence="1">Multi-pass membrane protein</topology>
    </subcellularLocation>
</comment>
<dbReference type="GO" id="GO:0022857">
    <property type="term" value="F:transmembrane transporter activity"/>
    <property type="evidence" value="ECO:0007669"/>
    <property type="project" value="InterPro"/>
</dbReference>
<feature type="transmembrane region" description="Helical" evidence="6">
    <location>
        <begin position="345"/>
        <end position="365"/>
    </location>
</feature>
<evidence type="ECO:0000313" key="7">
    <source>
        <dbReference type="EMBL" id="KIY50682.1"/>
    </source>
</evidence>
<accession>A0A0D7AGX3</accession>
<evidence type="ECO:0000313" key="8">
    <source>
        <dbReference type="Proteomes" id="UP000054144"/>
    </source>
</evidence>
<dbReference type="OrthoDB" id="3639251at2759"/>
<dbReference type="PANTHER" id="PTHR43791">
    <property type="entry name" value="PERMEASE-RELATED"/>
    <property type="match status" value="1"/>
</dbReference>
<gene>
    <name evidence="7" type="ORF">FISHEDRAFT_71720</name>
</gene>
<dbReference type="Pfam" id="PF07690">
    <property type="entry name" value="MFS_1"/>
    <property type="match status" value="1"/>
</dbReference>
<feature type="transmembrane region" description="Helical" evidence="6">
    <location>
        <begin position="432"/>
        <end position="455"/>
    </location>
</feature>
<dbReference type="EMBL" id="KN881675">
    <property type="protein sequence ID" value="KIY50682.1"/>
    <property type="molecule type" value="Genomic_DNA"/>
</dbReference>
<protein>
    <submittedName>
        <fullName evidence="7">MFS general substrate transporter</fullName>
    </submittedName>
</protein>
<feature type="transmembrane region" description="Helical" evidence="6">
    <location>
        <begin position="248"/>
        <end position="270"/>
    </location>
</feature>
<sequence>MSSVSLSSTNSRRPLKAIIWDTWDKSPEERRFLHKLDSCLLTYAALSPAKYHGALTYYLSYQFSRMTISLYAYRIFKPRPVRRFVFILCPQKDSGATLLRHGNQFNYITTAWTCGYVIGQIPSNPSIWIPMMEIVWSGLTMALAGAKNFSTLVGVRFLVGLGMSCMLAVVRTCLLSSCADFITIDIDAAEATFYPGMQYVLGSWYKPTELGKRACLFHVASAIGPMFSGFLQTGAYDGLNGVGGLAGWQWLFIIDGIITIPIGILGFIVMPNLPHNTKPSYIYTEEQLALARKRMDEIGRRPATGVFTKEKIKSFFTTWHIWTLVPSLTWAWWSDAIQMRWPPMIVAAIWNMCICIALAATPVYTHIARRWALYYMTTVSFGLSGLILAWANELTGDDKRSFVVASCNCLAYSVQAWLPILIVPQVDQPTVFVGNVTTAGIMVGLMFFALLTAYLERRDKLRKARGEDVDDGVEVDVASSGKVDIKS</sequence>
<dbReference type="InterPro" id="IPR011701">
    <property type="entry name" value="MFS"/>
</dbReference>
<keyword evidence="4 6" id="KW-1133">Transmembrane helix</keyword>
<dbReference type="AlphaFoldDB" id="A0A0D7AGX3"/>
<proteinExistence type="predicted"/>
<keyword evidence="8" id="KW-1185">Reference proteome</keyword>